<feature type="transmembrane region" description="Helical" evidence="10">
    <location>
        <begin position="167"/>
        <end position="193"/>
    </location>
</feature>
<dbReference type="PANTHER" id="PTHR31942">
    <property type="entry name" value="MLO-LIKE PROTEIN 1"/>
    <property type="match status" value="1"/>
</dbReference>
<evidence type="ECO:0000256" key="4">
    <source>
        <dbReference type="ARBA" id="ARBA00022821"/>
    </source>
</evidence>
<proteinExistence type="inferred from homology"/>
<keyword evidence="5 8" id="KW-1133">Transmembrane helix</keyword>
<evidence type="ECO:0000256" key="2">
    <source>
        <dbReference type="ARBA" id="ARBA00006574"/>
    </source>
</evidence>
<evidence type="ECO:0000313" key="12">
    <source>
        <dbReference type="Proteomes" id="UP001157006"/>
    </source>
</evidence>
<evidence type="ECO:0000256" key="5">
    <source>
        <dbReference type="ARBA" id="ARBA00022989"/>
    </source>
</evidence>
<feature type="region of interest" description="Disordered" evidence="9">
    <location>
        <begin position="497"/>
        <end position="538"/>
    </location>
</feature>
<sequence>MGAGGEGTDLQFTPTWVVAVVCTILVAVSFALVRGLHHLGKFLKTKNQESLFQALQKIKEELMLLGFISIFLAQAQNVIVEICVPEKMMHHMLPCKLEEREYEQSVVKSKPKPIVHFQTFFSSNDVFGTARRLLSDNGNHPSQEGQHGYCAAKGKVPLLSLEGLHRLHIFIFVLAICHVAISVLTIVFGGLIIRKWKHWEHSIGVDEDNESQHASERAEEVTHVHEHEFIQYHVFGSGKNSAITGWVRSFFKQFYGSVTKLDYVTLRRGFIMTHCRGNRTFNFHKYMNRALEEDFKKVVGISWYLWIFVVIFLLLNIHGWHAYFWIAFIPIIFLLAVGTKLQHVIIQLAHEVAENNSSIEGELVVQPSNDHFWFNRPRIVLYLIHLTLFEISFEIAFLFWILVTYGFDSCIMEQIQYSIPRLVVGVIIQMLCSCSTLPLYALVTQMGSDFNKAIFVEEIQTRLVSWAQKAKQEVQNQSSQGSVRNSSDVNIEIGSVERRGSVDRMRTTPEERRGSVDRMATTPEDEDGIVPIDEEEIK</sequence>
<dbReference type="GO" id="GO:0016020">
    <property type="term" value="C:membrane"/>
    <property type="evidence" value="ECO:0007669"/>
    <property type="project" value="UniProtKB-SubCell"/>
</dbReference>
<name>A0AAV1AIF5_VICFA</name>
<dbReference type="GO" id="GO:0006952">
    <property type="term" value="P:defense response"/>
    <property type="evidence" value="ECO:0007669"/>
    <property type="project" value="UniProtKB-KW"/>
</dbReference>
<dbReference type="InterPro" id="IPR004326">
    <property type="entry name" value="Mlo"/>
</dbReference>
<evidence type="ECO:0000256" key="10">
    <source>
        <dbReference type="SAM" id="Phobius"/>
    </source>
</evidence>
<evidence type="ECO:0000256" key="3">
    <source>
        <dbReference type="ARBA" id="ARBA00022692"/>
    </source>
</evidence>
<evidence type="ECO:0000256" key="6">
    <source>
        <dbReference type="ARBA" id="ARBA00023136"/>
    </source>
</evidence>
<evidence type="ECO:0000256" key="7">
    <source>
        <dbReference type="ARBA" id="ARBA00023265"/>
    </source>
</evidence>
<comment type="domain">
    <text evidence="8">The C-terminus contains a calmodulin-binding domain, which binds calmodulin in a calcium-dependent fashion.</text>
</comment>
<keyword evidence="7 8" id="KW-0568">Pathogenesis-related protein</keyword>
<keyword evidence="8" id="KW-0112">Calmodulin-binding</keyword>
<dbReference type="Proteomes" id="UP001157006">
    <property type="component" value="Chromosome 4"/>
</dbReference>
<reference evidence="11 12" key="1">
    <citation type="submission" date="2023-01" db="EMBL/GenBank/DDBJ databases">
        <authorList>
            <person name="Kreplak J."/>
        </authorList>
    </citation>
    <scope>NUCLEOTIDE SEQUENCE [LARGE SCALE GENOMIC DNA]</scope>
</reference>
<dbReference type="AlphaFoldDB" id="A0AAV1AIF5"/>
<keyword evidence="12" id="KW-1185">Reference proteome</keyword>
<evidence type="ECO:0000313" key="11">
    <source>
        <dbReference type="EMBL" id="CAI8608282.1"/>
    </source>
</evidence>
<feature type="transmembrane region" description="Helical" evidence="10">
    <location>
        <begin position="62"/>
        <end position="80"/>
    </location>
</feature>
<protein>
    <recommendedName>
        <fullName evidence="8">MLO-like protein</fullName>
    </recommendedName>
</protein>
<feature type="transmembrane region" description="Helical" evidence="10">
    <location>
        <begin position="323"/>
        <end position="341"/>
    </location>
</feature>
<dbReference type="GO" id="GO:0005516">
    <property type="term" value="F:calmodulin binding"/>
    <property type="evidence" value="ECO:0007669"/>
    <property type="project" value="UniProtKB-KW"/>
</dbReference>
<comment type="subcellular location">
    <subcellularLocation>
        <location evidence="1 8">Membrane</location>
        <topology evidence="1 8">Multi-pass membrane protein</topology>
    </subcellularLocation>
</comment>
<evidence type="ECO:0000256" key="1">
    <source>
        <dbReference type="ARBA" id="ARBA00004141"/>
    </source>
</evidence>
<keyword evidence="4 8" id="KW-0611">Plant defense</keyword>
<comment type="similarity">
    <text evidence="2 8">Belongs to the MLO family.</text>
</comment>
<feature type="transmembrane region" description="Helical" evidence="10">
    <location>
        <begin position="298"/>
        <end position="317"/>
    </location>
</feature>
<evidence type="ECO:0000256" key="9">
    <source>
        <dbReference type="SAM" id="MobiDB-lite"/>
    </source>
</evidence>
<feature type="compositionally biased region" description="Basic and acidic residues" evidence="9">
    <location>
        <begin position="497"/>
        <end position="516"/>
    </location>
</feature>
<feature type="compositionally biased region" description="Acidic residues" evidence="9">
    <location>
        <begin position="523"/>
        <end position="538"/>
    </location>
</feature>
<organism evidence="11 12">
    <name type="scientific">Vicia faba</name>
    <name type="common">Broad bean</name>
    <name type="synonym">Faba vulgaris</name>
    <dbReference type="NCBI Taxonomy" id="3906"/>
    <lineage>
        <taxon>Eukaryota</taxon>
        <taxon>Viridiplantae</taxon>
        <taxon>Streptophyta</taxon>
        <taxon>Embryophyta</taxon>
        <taxon>Tracheophyta</taxon>
        <taxon>Spermatophyta</taxon>
        <taxon>Magnoliopsida</taxon>
        <taxon>eudicotyledons</taxon>
        <taxon>Gunneridae</taxon>
        <taxon>Pentapetalae</taxon>
        <taxon>rosids</taxon>
        <taxon>fabids</taxon>
        <taxon>Fabales</taxon>
        <taxon>Fabaceae</taxon>
        <taxon>Papilionoideae</taxon>
        <taxon>50 kb inversion clade</taxon>
        <taxon>NPAAA clade</taxon>
        <taxon>Hologalegina</taxon>
        <taxon>IRL clade</taxon>
        <taxon>Fabeae</taxon>
        <taxon>Vicia</taxon>
    </lineage>
</organism>
<comment type="function">
    <text evidence="8">May be involved in modulation of pathogen defense and leaf cell death.</text>
</comment>
<feature type="transmembrane region" description="Helical" evidence="10">
    <location>
        <begin position="16"/>
        <end position="36"/>
    </location>
</feature>
<evidence type="ECO:0000256" key="8">
    <source>
        <dbReference type="RuleBase" id="RU280816"/>
    </source>
</evidence>
<dbReference type="Pfam" id="PF03094">
    <property type="entry name" value="Mlo"/>
    <property type="match status" value="1"/>
</dbReference>
<dbReference type="PANTHER" id="PTHR31942:SF121">
    <property type="entry name" value="MLO-LIKE PROTEIN"/>
    <property type="match status" value="1"/>
</dbReference>
<feature type="transmembrane region" description="Helical" evidence="10">
    <location>
        <begin position="422"/>
        <end position="443"/>
    </location>
</feature>
<feature type="transmembrane region" description="Helical" evidence="10">
    <location>
        <begin position="379"/>
        <end position="402"/>
    </location>
</feature>
<keyword evidence="6 8" id="KW-0472">Membrane</keyword>
<keyword evidence="3 8" id="KW-0812">Transmembrane</keyword>
<accession>A0AAV1AIF5</accession>
<dbReference type="EMBL" id="OX451739">
    <property type="protein sequence ID" value="CAI8608282.1"/>
    <property type="molecule type" value="Genomic_DNA"/>
</dbReference>
<gene>
    <name evidence="8" type="primary">MLO</name>
    <name evidence="11" type="ORF">VFH_IV076720</name>
</gene>